<protein>
    <submittedName>
        <fullName evidence="1">Uncharacterized protein</fullName>
    </submittedName>
</protein>
<organism evidence="1">
    <name type="scientific">Anguilla anguilla</name>
    <name type="common">European freshwater eel</name>
    <name type="synonym">Muraena anguilla</name>
    <dbReference type="NCBI Taxonomy" id="7936"/>
    <lineage>
        <taxon>Eukaryota</taxon>
        <taxon>Metazoa</taxon>
        <taxon>Chordata</taxon>
        <taxon>Craniata</taxon>
        <taxon>Vertebrata</taxon>
        <taxon>Euteleostomi</taxon>
        <taxon>Actinopterygii</taxon>
        <taxon>Neopterygii</taxon>
        <taxon>Teleostei</taxon>
        <taxon>Anguilliformes</taxon>
        <taxon>Anguillidae</taxon>
        <taxon>Anguilla</taxon>
    </lineage>
</organism>
<accession>A0A0E9XLF6</accession>
<dbReference type="EMBL" id="GBXM01006044">
    <property type="protein sequence ID" value="JAI02534.1"/>
    <property type="molecule type" value="Transcribed_RNA"/>
</dbReference>
<sequence length="46" mass="5308">MALRGKPGSPGIGKFVIPKVYISFSPWPLELHFCNFLRHSEMYRVT</sequence>
<name>A0A0E9XLF6_ANGAN</name>
<dbReference type="AlphaFoldDB" id="A0A0E9XLF6"/>
<evidence type="ECO:0000313" key="1">
    <source>
        <dbReference type="EMBL" id="JAI02534.1"/>
    </source>
</evidence>
<reference evidence="1" key="1">
    <citation type="submission" date="2014-11" db="EMBL/GenBank/DDBJ databases">
        <authorList>
            <person name="Amaro Gonzalez C."/>
        </authorList>
    </citation>
    <scope>NUCLEOTIDE SEQUENCE</scope>
</reference>
<reference evidence="1" key="2">
    <citation type="journal article" date="2015" name="Fish Shellfish Immunol.">
        <title>Early steps in the European eel (Anguilla anguilla)-Vibrio vulnificus interaction in the gills: Role of the RtxA13 toxin.</title>
        <authorList>
            <person name="Callol A."/>
            <person name="Pajuelo D."/>
            <person name="Ebbesson L."/>
            <person name="Teles M."/>
            <person name="MacKenzie S."/>
            <person name="Amaro C."/>
        </authorList>
    </citation>
    <scope>NUCLEOTIDE SEQUENCE</scope>
</reference>
<proteinExistence type="predicted"/>